<organism evidence="1 2">
    <name type="scientific">Aromia moschata</name>
    <dbReference type="NCBI Taxonomy" id="1265417"/>
    <lineage>
        <taxon>Eukaryota</taxon>
        <taxon>Metazoa</taxon>
        <taxon>Ecdysozoa</taxon>
        <taxon>Arthropoda</taxon>
        <taxon>Hexapoda</taxon>
        <taxon>Insecta</taxon>
        <taxon>Pterygota</taxon>
        <taxon>Neoptera</taxon>
        <taxon>Endopterygota</taxon>
        <taxon>Coleoptera</taxon>
        <taxon>Polyphaga</taxon>
        <taxon>Cucujiformia</taxon>
        <taxon>Chrysomeloidea</taxon>
        <taxon>Cerambycidae</taxon>
        <taxon>Cerambycinae</taxon>
        <taxon>Callichromatini</taxon>
        <taxon>Aromia</taxon>
    </lineage>
</organism>
<feature type="non-terminal residue" evidence="1">
    <location>
        <position position="473"/>
    </location>
</feature>
<name>A0AAV8X0N9_9CUCU</name>
<dbReference type="Proteomes" id="UP001162162">
    <property type="component" value="Unassembled WGS sequence"/>
</dbReference>
<dbReference type="GO" id="GO:0008582">
    <property type="term" value="P:regulation of synaptic assembly at neuromuscular junction"/>
    <property type="evidence" value="ECO:0007669"/>
    <property type="project" value="TreeGrafter"/>
</dbReference>
<dbReference type="GO" id="GO:0005634">
    <property type="term" value="C:nucleus"/>
    <property type="evidence" value="ECO:0007669"/>
    <property type="project" value="TreeGrafter"/>
</dbReference>
<keyword evidence="2" id="KW-1185">Reference proteome</keyword>
<accession>A0AAV8X0N9</accession>
<dbReference type="GO" id="GO:0061630">
    <property type="term" value="F:ubiquitin protein ligase activity"/>
    <property type="evidence" value="ECO:0007669"/>
    <property type="project" value="TreeGrafter"/>
</dbReference>
<gene>
    <name evidence="1" type="ORF">NQ318_009222</name>
</gene>
<dbReference type="AlphaFoldDB" id="A0AAV8X0N9"/>
<comment type="caution">
    <text evidence="1">The sequence shown here is derived from an EMBL/GenBank/DDBJ whole genome shotgun (WGS) entry which is preliminary data.</text>
</comment>
<evidence type="ECO:0000313" key="1">
    <source>
        <dbReference type="EMBL" id="KAJ8932268.1"/>
    </source>
</evidence>
<protein>
    <submittedName>
        <fullName evidence="1">Uncharacterized protein</fullName>
    </submittedName>
</protein>
<dbReference type="PANTHER" id="PTHR45943:SF1">
    <property type="entry name" value="E3 UBIQUITIN-PROTEIN LIGASE MYCBP2"/>
    <property type="match status" value="1"/>
</dbReference>
<sequence>MLPDPEDFGIFYHEAYKMYPDTFKLPPEIELPGNASAFAVFASIRLAVLDRWMRQASQEYLQSSCSAPVQDQSEIESDTEDNSQSSCYIPVNVSKVVSLGLRSVFELIKESRISHPVLCTKALLALLNVLQGQIPEALKSEPSEVIDPLFDLMLDLATSHGPESSVPNDGSHLTAVACACLLSLVVARGDTGEIPFCYCGSLDMPAVLSSLQRSVHGVLLGKCLRPDWMTHGVPSNSVIDQFSVKLPSELLNVQLSLKSLASDGQFLYLFTSKGLLKIGTGYGGTLKGHVVIWKPDFYPNDNGSLVFCAGVGWSWNITFGAQSTVRRVFCQLREPSRTEPERGNLFLKLYGRRGGEVLVVDRTNLLISGSVPLHNRDISSSVIFSDGDYLGIISSAKEDGFVVRILNQNTSPASVVSELPLKLARKCVDVLGVAFFEEEFGCHTVNIGNEEEITAICAGKEFGLVKTITGKVI</sequence>
<proteinExistence type="predicted"/>
<dbReference type="PANTHER" id="PTHR45943">
    <property type="entry name" value="E3 UBIQUITIN-PROTEIN LIGASE MYCBP2"/>
    <property type="match status" value="1"/>
</dbReference>
<evidence type="ECO:0000313" key="2">
    <source>
        <dbReference type="Proteomes" id="UP001162162"/>
    </source>
</evidence>
<dbReference type="GO" id="GO:0005886">
    <property type="term" value="C:plasma membrane"/>
    <property type="evidence" value="ECO:0007669"/>
    <property type="project" value="TreeGrafter"/>
</dbReference>
<dbReference type="EMBL" id="JAPWTK010001512">
    <property type="protein sequence ID" value="KAJ8932268.1"/>
    <property type="molecule type" value="Genomic_DNA"/>
</dbReference>
<dbReference type="GO" id="GO:0007411">
    <property type="term" value="P:axon guidance"/>
    <property type="evidence" value="ECO:0007669"/>
    <property type="project" value="TreeGrafter"/>
</dbReference>
<reference evidence="1" key="1">
    <citation type="journal article" date="2023" name="Insect Mol. Biol.">
        <title>Genome sequencing provides insights into the evolution of gene families encoding plant cell wall-degrading enzymes in longhorned beetles.</title>
        <authorList>
            <person name="Shin N.R."/>
            <person name="Okamura Y."/>
            <person name="Kirsch R."/>
            <person name="Pauchet Y."/>
        </authorList>
    </citation>
    <scope>NUCLEOTIDE SEQUENCE</scope>
    <source>
        <strain evidence="1">AMC_N1</strain>
    </source>
</reference>